<dbReference type="AlphaFoldDB" id="Q8TVX0"/>
<dbReference type="HOGENOM" id="CLU_556245_0_0_2"/>
<evidence type="ECO:0000313" key="1">
    <source>
        <dbReference type="EMBL" id="AAM02481.1"/>
    </source>
</evidence>
<dbReference type="PaxDb" id="190192-MK1268"/>
<sequence>MLPALLALAVLLALPGARALDLYPVEVVEVGTDAVGPPVISWDYPFERGPTVTYPSDGGWVRVRLDGSLRAREVVFDAAPPDLRGIAYLALERDGRVIAVDYLNRRVLEDRGAHPTVPTVSRSDSGAVVAYVRDGRLRAVLLGEEASVPLELHLRGEDPFVLVREGTVLVAYRSGGDVHLAVMGTEWSVRVRGSECVLLHREGDRWAEVLRWYTPERLTDADLLDLLKGRAPEERVVCGVPVELGSRTVWVFPLPLAPVVDAGTGAVVGWSHSAGLEPRELIGTVEEDGDVLVFTGWWEGLHASVAPAARLSGSRAIPGSLGLVGCERVMAVAFRDPDGHVRVAVPGGVRVAPTVVVPVETVDLGPGEPLAFLEGLVFYRTPGGDVRCAAVRPEGGPFVRPVVEEVPVRRWEVGGKELLVAGSVVLDPGTGRAYVLPSERSGEPVYRRDLSDGWFVAVFRFDDGFVVVLSDGRSVRESREYRSVTRRRRG</sequence>
<protein>
    <submittedName>
        <fullName evidence="1">Uncharacterized secreted protein specific for M.kandleri, MK-28 family</fullName>
    </submittedName>
</protein>
<dbReference type="InParanoid" id="Q8TVX0"/>
<accession>Q8TVX0</accession>
<gene>
    <name evidence="1" type="ordered locus">MK1268</name>
</gene>
<proteinExistence type="predicted"/>
<organism evidence="1 2">
    <name type="scientific">Methanopyrus kandleri (strain AV19 / DSM 6324 / JCM 9639 / NBRC 100938)</name>
    <dbReference type="NCBI Taxonomy" id="190192"/>
    <lineage>
        <taxon>Archaea</taxon>
        <taxon>Methanobacteriati</taxon>
        <taxon>Methanobacteriota</taxon>
        <taxon>Methanomada group</taxon>
        <taxon>Methanopyri</taxon>
        <taxon>Methanopyrales</taxon>
        <taxon>Methanopyraceae</taxon>
        <taxon>Methanopyrus</taxon>
    </lineage>
</organism>
<keyword evidence="2" id="KW-1185">Reference proteome</keyword>
<dbReference type="RefSeq" id="WP_011019636.1">
    <property type="nucleotide sequence ID" value="NC_003551.1"/>
</dbReference>
<dbReference type="EMBL" id="AE009439">
    <property type="protein sequence ID" value="AAM02481.1"/>
    <property type="molecule type" value="Genomic_DNA"/>
</dbReference>
<dbReference type="GeneID" id="1477863"/>
<evidence type="ECO:0000313" key="2">
    <source>
        <dbReference type="Proteomes" id="UP000001826"/>
    </source>
</evidence>
<dbReference type="Proteomes" id="UP000001826">
    <property type="component" value="Chromosome"/>
</dbReference>
<reference evidence="1 2" key="1">
    <citation type="journal article" date="2002" name="Proc. Natl. Acad. Sci. U.S.A.">
        <title>The complete genome of hyperthermophile Methanopyrus kandleri AV19 and monophyly of archaeal methanogens.</title>
        <authorList>
            <person name="Slesarev A.I."/>
            <person name="Mezhevaya K.V."/>
            <person name="Makarova K.S."/>
            <person name="Polushin N.N."/>
            <person name="Shcherbinina O.V."/>
            <person name="Shakhova V.V."/>
            <person name="Belova G.I."/>
            <person name="Aravind L."/>
            <person name="Natale D.A."/>
            <person name="Rogozin I.B."/>
            <person name="Tatusov R.L."/>
            <person name="Wolf Y.I."/>
            <person name="Stetter K.O."/>
            <person name="Malykh A.G."/>
            <person name="Koonin E.V."/>
            <person name="Kozyavkin S.A."/>
        </authorList>
    </citation>
    <scope>NUCLEOTIDE SEQUENCE [LARGE SCALE GENOMIC DNA]</scope>
    <source>
        <strain evidence="2">AV19 / DSM 6324 / JCM 9639 / NBRC 100938</strain>
    </source>
</reference>
<dbReference type="EnsemblBacteria" id="AAM02481">
    <property type="protein sequence ID" value="AAM02481"/>
    <property type="gene ID" value="MK1268"/>
</dbReference>
<dbReference type="KEGG" id="mka:MK1268"/>
<name>Q8TVX0_METKA</name>